<accession>A0A0U1LQX9</accession>
<keyword evidence="5" id="KW-1185">Reference proteome</keyword>
<feature type="chain" id="PRO_5018036005" evidence="3">
    <location>
        <begin position="23"/>
        <end position="278"/>
    </location>
</feature>
<evidence type="ECO:0000313" key="4">
    <source>
        <dbReference type="EMBL" id="CRG85475.1"/>
    </source>
</evidence>
<dbReference type="EMBL" id="CVMT01000002">
    <property type="protein sequence ID" value="CRG85475.1"/>
    <property type="molecule type" value="Genomic_DNA"/>
</dbReference>
<keyword evidence="2" id="KW-0472">Membrane</keyword>
<feature type="transmembrane region" description="Helical" evidence="2">
    <location>
        <begin position="144"/>
        <end position="169"/>
    </location>
</feature>
<keyword evidence="2" id="KW-0812">Transmembrane</keyword>
<evidence type="ECO:0000256" key="2">
    <source>
        <dbReference type="SAM" id="Phobius"/>
    </source>
</evidence>
<evidence type="ECO:0000313" key="5">
    <source>
        <dbReference type="Proteomes" id="UP000054383"/>
    </source>
</evidence>
<gene>
    <name evidence="4" type="ORF">PISL3812_02531</name>
</gene>
<proteinExistence type="predicted"/>
<feature type="region of interest" description="Disordered" evidence="1">
    <location>
        <begin position="178"/>
        <end position="248"/>
    </location>
</feature>
<name>A0A0U1LQX9_TALIS</name>
<dbReference type="Proteomes" id="UP000054383">
    <property type="component" value="Unassembled WGS sequence"/>
</dbReference>
<sequence>MHRLQALFSALLVALFASSALASVISTFSDDTCKDSFQVFNGPDGFPNGTCVQLKSHGAFGSFQVTQLDDGCGVTIYHKDATAGSPCSDPAPILANLGQCYNSSWVYFSIDNCVQPDTTTSSSGATATASTAAASSSSGNSTNVGAIVGGVVGGVCGLGLIALAAWFLWLRDGRSRSQTPLSLRGSSLDLYPTGKKGGDDPADIAETGTATSTTTTAAAATSDVATSNTTAQRVHELEPTPNRAELPTTGTWTKYEISSTEVGQKEVKFYSELPGHGQ</sequence>
<protein>
    <submittedName>
        <fullName evidence="4">Uncharacterized protein</fullName>
    </submittedName>
</protein>
<reference evidence="4 5" key="1">
    <citation type="submission" date="2015-04" db="EMBL/GenBank/DDBJ databases">
        <authorList>
            <person name="Syromyatnikov M.Y."/>
            <person name="Popov V.N."/>
        </authorList>
    </citation>
    <scope>NUCLEOTIDE SEQUENCE [LARGE SCALE GENOMIC DNA]</scope>
    <source>
        <strain evidence="4">WF-38-12</strain>
    </source>
</reference>
<feature type="compositionally biased region" description="Low complexity" evidence="1">
    <location>
        <begin position="205"/>
        <end position="231"/>
    </location>
</feature>
<dbReference type="AlphaFoldDB" id="A0A0U1LQX9"/>
<keyword evidence="3" id="KW-0732">Signal</keyword>
<organism evidence="4 5">
    <name type="scientific">Talaromyces islandicus</name>
    <name type="common">Penicillium islandicum</name>
    <dbReference type="NCBI Taxonomy" id="28573"/>
    <lineage>
        <taxon>Eukaryota</taxon>
        <taxon>Fungi</taxon>
        <taxon>Dikarya</taxon>
        <taxon>Ascomycota</taxon>
        <taxon>Pezizomycotina</taxon>
        <taxon>Eurotiomycetes</taxon>
        <taxon>Eurotiomycetidae</taxon>
        <taxon>Eurotiales</taxon>
        <taxon>Trichocomaceae</taxon>
        <taxon>Talaromyces</taxon>
        <taxon>Talaromyces sect. Islandici</taxon>
    </lineage>
</organism>
<dbReference type="STRING" id="28573.A0A0U1LQX9"/>
<feature type="signal peptide" evidence="3">
    <location>
        <begin position="1"/>
        <end position="22"/>
    </location>
</feature>
<keyword evidence="2" id="KW-1133">Transmembrane helix</keyword>
<evidence type="ECO:0000256" key="1">
    <source>
        <dbReference type="SAM" id="MobiDB-lite"/>
    </source>
</evidence>
<dbReference type="OrthoDB" id="4157427at2759"/>
<evidence type="ECO:0000256" key="3">
    <source>
        <dbReference type="SAM" id="SignalP"/>
    </source>
</evidence>